<feature type="compositionally biased region" description="Low complexity" evidence="1">
    <location>
        <begin position="57"/>
        <end position="71"/>
    </location>
</feature>
<comment type="caution">
    <text evidence="2">The sequence shown here is derived from an EMBL/GenBank/DDBJ whole genome shotgun (WGS) entry which is preliminary data.</text>
</comment>
<evidence type="ECO:0000256" key="1">
    <source>
        <dbReference type="SAM" id="MobiDB-lite"/>
    </source>
</evidence>
<dbReference type="Proteomes" id="UP000652761">
    <property type="component" value="Unassembled WGS sequence"/>
</dbReference>
<evidence type="ECO:0000313" key="2">
    <source>
        <dbReference type="EMBL" id="MQM13704.1"/>
    </source>
</evidence>
<keyword evidence="3" id="KW-1185">Reference proteome</keyword>
<name>A0A843X6D3_COLES</name>
<dbReference type="AlphaFoldDB" id="A0A843X6D3"/>
<sequence length="101" mass="10761">QVNVRNKEMGPKWYQTWFKNSAGSGSDRPSRLGFGPPDPSRGNLAGPCTRIGPARLGSAGSPSPARSASARPAGPILFNLVMGRVQANPRLSPLRFQALFT</sequence>
<accession>A0A843X6D3</accession>
<reference evidence="2" key="1">
    <citation type="submission" date="2017-07" db="EMBL/GenBank/DDBJ databases">
        <title>Taro Niue Genome Assembly and Annotation.</title>
        <authorList>
            <person name="Atibalentja N."/>
            <person name="Keating K."/>
            <person name="Fields C.J."/>
        </authorList>
    </citation>
    <scope>NUCLEOTIDE SEQUENCE</scope>
    <source>
        <strain evidence="2">Niue_2</strain>
        <tissue evidence="2">Leaf</tissue>
    </source>
</reference>
<organism evidence="2 3">
    <name type="scientific">Colocasia esculenta</name>
    <name type="common">Wild taro</name>
    <name type="synonym">Arum esculentum</name>
    <dbReference type="NCBI Taxonomy" id="4460"/>
    <lineage>
        <taxon>Eukaryota</taxon>
        <taxon>Viridiplantae</taxon>
        <taxon>Streptophyta</taxon>
        <taxon>Embryophyta</taxon>
        <taxon>Tracheophyta</taxon>
        <taxon>Spermatophyta</taxon>
        <taxon>Magnoliopsida</taxon>
        <taxon>Liliopsida</taxon>
        <taxon>Araceae</taxon>
        <taxon>Aroideae</taxon>
        <taxon>Colocasieae</taxon>
        <taxon>Colocasia</taxon>
    </lineage>
</organism>
<gene>
    <name evidence="2" type="ORF">Taro_046629</name>
</gene>
<feature type="region of interest" description="Disordered" evidence="1">
    <location>
        <begin position="19"/>
        <end position="71"/>
    </location>
</feature>
<proteinExistence type="predicted"/>
<evidence type="ECO:0000313" key="3">
    <source>
        <dbReference type="Proteomes" id="UP000652761"/>
    </source>
</evidence>
<protein>
    <submittedName>
        <fullName evidence="2">Uncharacterized protein</fullName>
    </submittedName>
</protein>
<feature type="non-terminal residue" evidence="2">
    <location>
        <position position="101"/>
    </location>
</feature>
<dbReference type="EMBL" id="NMUH01005792">
    <property type="protein sequence ID" value="MQM13704.1"/>
    <property type="molecule type" value="Genomic_DNA"/>
</dbReference>